<accession>A0A1R2CWV4</accession>
<dbReference type="AlphaFoldDB" id="A0A1R2CWV4"/>
<comment type="caution">
    <text evidence="1">The sequence shown here is derived from an EMBL/GenBank/DDBJ whole genome shotgun (WGS) entry which is preliminary data.</text>
</comment>
<organism evidence="1 2">
    <name type="scientific">Stentor coeruleus</name>
    <dbReference type="NCBI Taxonomy" id="5963"/>
    <lineage>
        <taxon>Eukaryota</taxon>
        <taxon>Sar</taxon>
        <taxon>Alveolata</taxon>
        <taxon>Ciliophora</taxon>
        <taxon>Postciliodesmatophora</taxon>
        <taxon>Heterotrichea</taxon>
        <taxon>Heterotrichida</taxon>
        <taxon>Stentoridae</taxon>
        <taxon>Stentor</taxon>
    </lineage>
</organism>
<dbReference type="EMBL" id="MPUH01000041">
    <property type="protein sequence ID" value="OMJ93485.1"/>
    <property type="molecule type" value="Genomic_DNA"/>
</dbReference>
<gene>
    <name evidence="1" type="ORF">SteCoe_3457</name>
</gene>
<proteinExistence type="predicted"/>
<name>A0A1R2CWV4_9CILI</name>
<dbReference type="Proteomes" id="UP000187209">
    <property type="component" value="Unassembled WGS sequence"/>
</dbReference>
<keyword evidence="2" id="KW-1185">Reference proteome</keyword>
<evidence type="ECO:0000313" key="2">
    <source>
        <dbReference type="Proteomes" id="UP000187209"/>
    </source>
</evidence>
<sequence length="151" mass="17901">MESYRASIESMHSVLRNANLASSKNFLYEEIKRRMPNNKEKMINRIKECYQVSDEELFELECFFSNYEPLGNKNPKVKGMELLENFPFFDTLLDYWITIFGQETPEKLCRIFLIRCCGSEDHNDINECEVKWENFLSSLSACLSQNTFNYN</sequence>
<protein>
    <submittedName>
        <fullName evidence="1">Uncharacterized protein</fullName>
    </submittedName>
</protein>
<reference evidence="1 2" key="1">
    <citation type="submission" date="2016-11" db="EMBL/GenBank/DDBJ databases">
        <title>The macronuclear genome of Stentor coeruleus: a giant cell with tiny introns.</title>
        <authorList>
            <person name="Slabodnick M."/>
            <person name="Ruby J.G."/>
            <person name="Reiff S.B."/>
            <person name="Swart E.C."/>
            <person name="Gosai S."/>
            <person name="Prabakaran S."/>
            <person name="Witkowska E."/>
            <person name="Larue G.E."/>
            <person name="Fisher S."/>
            <person name="Freeman R.M."/>
            <person name="Gunawardena J."/>
            <person name="Chu W."/>
            <person name="Stover N.A."/>
            <person name="Gregory B.D."/>
            <person name="Nowacki M."/>
            <person name="Derisi J."/>
            <person name="Roy S.W."/>
            <person name="Marshall W.F."/>
            <person name="Sood P."/>
        </authorList>
    </citation>
    <scope>NUCLEOTIDE SEQUENCE [LARGE SCALE GENOMIC DNA]</scope>
    <source>
        <strain evidence="1">WM001</strain>
    </source>
</reference>
<evidence type="ECO:0000313" key="1">
    <source>
        <dbReference type="EMBL" id="OMJ93485.1"/>
    </source>
</evidence>